<dbReference type="STRING" id="1618443.UV73_C0001G0231"/>
<dbReference type="EMBL" id="LCFP01000001">
    <property type="protein sequence ID" value="KKS98710.1"/>
    <property type="molecule type" value="Genomic_DNA"/>
</dbReference>
<dbReference type="AlphaFoldDB" id="A0A0G1DLI0"/>
<gene>
    <name evidence="1" type="ORF">UV73_C0001G0231</name>
</gene>
<organism evidence="1 2">
    <name type="scientific">Candidatus Gottesmanbacteria bacterium GW2011_GWA2_43_14</name>
    <dbReference type="NCBI Taxonomy" id="1618443"/>
    <lineage>
        <taxon>Bacteria</taxon>
        <taxon>Candidatus Gottesmaniibacteriota</taxon>
    </lineage>
</organism>
<protein>
    <recommendedName>
        <fullName evidence="3">Lysine biosynthesis protein LysW</fullName>
    </recommendedName>
</protein>
<name>A0A0G1DLI0_9BACT</name>
<accession>A0A0G1DLI0</accession>
<proteinExistence type="predicted"/>
<reference evidence="1 2" key="1">
    <citation type="journal article" date="2015" name="Nature">
        <title>rRNA introns, odd ribosomes, and small enigmatic genomes across a large radiation of phyla.</title>
        <authorList>
            <person name="Brown C.T."/>
            <person name="Hug L.A."/>
            <person name="Thomas B.C."/>
            <person name="Sharon I."/>
            <person name="Castelle C.J."/>
            <person name="Singh A."/>
            <person name="Wilkins M.J."/>
            <person name="Williams K.H."/>
            <person name="Banfield J.F."/>
        </authorList>
    </citation>
    <scope>NUCLEOTIDE SEQUENCE [LARGE SCALE GENOMIC DNA]</scope>
</reference>
<evidence type="ECO:0000313" key="2">
    <source>
        <dbReference type="Proteomes" id="UP000034894"/>
    </source>
</evidence>
<evidence type="ECO:0008006" key="3">
    <source>
        <dbReference type="Google" id="ProtNLM"/>
    </source>
</evidence>
<dbReference type="Pfam" id="PF21344">
    <property type="entry name" value="Zn_ribbon_LysW"/>
    <property type="match status" value="1"/>
</dbReference>
<dbReference type="Gene3D" id="2.20.28.160">
    <property type="match status" value="1"/>
</dbReference>
<comment type="caution">
    <text evidence="1">The sequence shown here is derived from an EMBL/GenBank/DDBJ whole genome shotgun (WGS) entry which is preliminary data.</text>
</comment>
<dbReference type="Proteomes" id="UP000034894">
    <property type="component" value="Unassembled WGS sequence"/>
</dbReference>
<dbReference type="InterPro" id="IPR005906">
    <property type="entry name" value="LysW"/>
</dbReference>
<evidence type="ECO:0000313" key="1">
    <source>
        <dbReference type="EMBL" id="KKS98710.1"/>
    </source>
</evidence>
<sequence length="58" mass="6365">MGPSQNQIAKFVCPECNNPLVKDREIKIGILLECPSCGTEIEVVSVNPLKLAPLEEEK</sequence>